<proteinExistence type="predicted"/>
<feature type="region of interest" description="Disordered" evidence="1">
    <location>
        <begin position="265"/>
        <end position="309"/>
    </location>
</feature>
<accession>A0A1X2H5H2</accession>
<dbReference type="OrthoDB" id="2408655at2759"/>
<evidence type="ECO:0000256" key="1">
    <source>
        <dbReference type="SAM" id="MobiDB-lite"/>
    </source>
</evidence>
<feature type="compositionally biased region" description="Low complexity" evidence="1">
    <location>
        <begin position="170"/>
        <end position="203"/>
    </location>
</feature>
<organism evidence="2 3">
    <name type="scientific">Syncephalastrum racemosum</name>
    <name type="common">Filamentous fungus</name>
    <dbReference type="NCBI Taxonomy" id="13706"/>
    <lineage>
        <taxon>Eukaryota</taxon>
        <taxon>Fungi</taxon>
        <taxon>Fungi incertae sedis</taxon>
        <taxon>Mucoromycota</taxon>
        <taxon>Mucoromycotina</taxon>
        <taxon>Mucoromycetes</taxon>
        <taxon>Mucorales</taxon>
        <taxon>Syncephalastraceae</taxon>
        <taxon>Syncephalastrum</taxon>
    </lineage>
</organism>
<reference evidence="2 3" key="1">
    <citation type="submission" date="2016-07" db="EMBL/GenBank/DDBJ databases">
        <title>Pervasive Adenine N6-methylation of Active Genes in Fungi.</title>
        <authorList>
            <consortium name="DOE Joint Genome Institute"/>
            <person name="Mondo S.J."/>
            <person name="Dannebaum R.O."/>
            <person name="Kuo R.C."/>
            <person name="Labutti K."/>
            <person name="Haridas S."/>
            <person name="Kuo A."/>
            <person name="Salamov A."/>
            <person name="Ahrendt S.R."/>
            <person name="Lipzen A."/>
            <person name="Sullivan W."/>
            <person name="Andreopoulos W.B."/>
            <person name="Clum A."/>
            <person name="Lindquist E."/>
            <person name="Daum C."/>
            <person name="Ramamoorthy G.K."/>
            <person name="Gryganskyi A."/>
            <person name="Culley D."/>
            <person name="Magnuson J.K."/>
            <person name="James T.Y."/>
            <person name="O'Malley M.A."/>
            <person name="Stajich J.E."/>
            <person name="Spatafora J.W."/>
            <person name="Visel A."/>
            <person name="Grigoriev I.V."/>
        </authorList>
    </citation>
    <scope>NUCLEOTIDE SEQUENCE [LARGE SCALE GENOMIC DNA]</scope>
    <source>
        <strain evidence="2 3">NRRL 2496</strain>
    </source>
</reference>
<sequence length="309" mass="33986">MTGMKTHTKSSQARYNLRPRRGSHHLLDGFPSGGANRSYESYSRAELLELQERNKRILHHKAVVSQLPDQGARLRNTIEYVEQLLNATADSTLAAHLASLTLQTPRQNPRRRYKVTKARATVSASSTTIAGASAAITAITASRDTLPPRPPGLVTKRRNSSTCVRPIDISSNNNNNNDNDSNSNACSSARRRTSSTSSFSSYSVPSTPADDQNFGHRTCMMSLAESVQLQESHHRLLEDELVSKKLNGLCDTMTEMCIVSASKRKPSLPQVPEAVDGDENNTNEDADASGASREQMYYRMAAKHRRAGE</sequence>
<dbReference type="InParanoid" id="A0A1X2H5H2"/>
<comment type="caution">
    <text evidence="2">The sequence shown here is derived from an EMBL/GenBank/DDBJ whole genome shotgun (WGS) entry which is preliminary data.</text>
</comment>
<dbReference type="Proteomes" id="UP000242180">
    <property type="component" value="Unassembled WGS sequence"/>
</dbReference>
<evidence type="ECO:0000313" key="2">
    <source>
        <dbReference type="EMBL" id="ORY93631.1"/>
    </source>
</evidence>
<gene>
    <name evidence="2" type="ORF">BCR43DRAFT_497274</name>
</gene>
<name>A0A1X2H5H2_SYNRA</name>
<feature type="compositionally biased region" description="Acidic residues" evidence="1">
    <location>
        <begin position="275"/>
        <end position="287"/>
    </location>
</feature>
<dbReference type="EMBL" id="MCGN01000009">
    <property type="protein sequence ID" value="ORY93631.1"/>
    <property type="molecule type" value="Genomic_DNA"/>
</dbReference>
<protein>
    <submittedName>
        <fullName evidence="2">Uncharacterized protein</fullName>
    </submittedName>
</protein>
<feature type="region of interest" description="Disordered" evidence="1">
    <location>
        <begin position="1"/>
        <end position="35"/>
    </location>
</feature>
<dbReference type="AlphaFoldDB" id="A0A1X2H5H2"/>
<keyword evidence="3" id="KW-1185">Reference proteome</keyword>
<feature type="region of interest" description="Disordered" evidence="1">
    <location>
        <begin position="141"/>
        <end position="213"/>
    </location>
</feature>
<evidence type="ECO:0000313" key="3">
    <source>
        <dbReference type="Proteomes" id="UP000242180"/>
    </source>
</evidence>